<dbReference type="GO" id="GO:0061343">
    <property type="term" value="P:cell adhesion involved in heart morphogenesis"/>
    <property type="evidence" value="ECO:0007669"/>
    <property type="project" value="TreeGrafter"/>
</dbReference>
<dbReference type="PANTHER" id="PTHR33395">
    <property type="entry name" value="TRANSCRIPTASE, PUTATIVE-RELATED-RELATED"/>
    <property type="match status" value="1"/>
</dbReference>
<reference evidence="3" key="1">
    <citation type="submission" date="2016-06" db="UniProtKB">
        <authorList>
            <consortium name="WormBaseParasite"/>
        </authorList>
    </citation>
    <scope>IDENTIFICATION</scope>
</reference>
<evidence type="ECO:0000313" key="1">
    <source>
        <dbReference type="EMBL" id="VDL99489.1"/>
    </source>
</evidence>
<dbReference type="GO" id="GO:0007508">
    <property type="term" value="P:larval heart development"/>
    <property type="evidence" value="ECO:0007669"/>
    <property type="project" value="TreeGrafter"/>
</dbReference>
<dbReference type="GO" id="GO:0031012">
    <property type="term" value="C:extracellular matrix"/>
    <property type="evidence" value="ECO:0007669"/>
    <property type="project" value="TreeGrafter"/>
</dbReference>
<dbReference type="EMBL" id="UYSU01037799">
    <property type="protein sequence ID" value="VDL99489.1"/>
    <property type="molecule type" value="Genomic_DNA"/>
</dbReference>
<evidence type="ECO:0000313" key="2">
    <source>
        <dbReference type="Proteomes" id="UP000275846"/>
    </source>
</evidence>
<dbReference type="PANTHER" id="PTHR33395:SF22">
    <property type="entry name" value="REVERSE TRANSCRIPTASE DOMAIN-CONTAINING PROTEIN"/>
    <property type="match status" value="1"/>
</dbReference>
<protein>
    <submittedName>
        <fullName evidence="3">Reverse transcriptase domain-containing protein</fullName>
    </submittedName>
</protein>
<organism evidence="3">
    <name type="scientific">Schistocephalus solidus</name>
    <name type="common">Tapeworm</name>
    <dbReference type="NCBI Taxonomy" id="70667"/>
    <lineage>
        <taxon>Eukaryota</taxon>
        <taxon>Metazoa</taxon>
        <taxon>Spiralia</taxon>
        <taxon>Lophotrochozoa</taxon>
        <taxon>Platyhelminthes</taxon>
        <taxon>Cestoda</taxon>
        <taxon>Eucestoda</taxon>
        <taxon>Diphyllobothriidea</taxon>
        <taxon>Diphyllobothriidae</taxon>
        <taxon>Schistocephalus</taxon>
    </lineage>
</organism>
<dbReference type="OrthoDB" id="6242193at2759"/>
<accession>A0A183T9F6</accession>
<proteinExistence type="predicted"/>
<dbReference type="STRING" id="70667.A0A183T9F6"/>
<dbReference type="Proteomes" id="UP000275846">
    <property type="component" value="Unassembled WGS sequence"/>
</dbReference>
<dbReference type="WBParaSite" id="SSLN_0001360701-mRNA-1">
    <property type="protein sequence ID" value="SSLN_0001360701-mRNA-1"/>
    <property type="gene ID" value="SSLN_0001360701"/>
</dbReference>
<reference evidence="1 2" key="2">
    <citation type="submission" date="2018-11" db="EMBL/GenBank/DDBJ databases">
        <authorList>
            <consortium name="Pathogen Informatics"/>
        </authorList>
    </citation>
    <scope>NUCLEOTIDE SEQUENCE [LARGE SCALE GENOMIC DNA]</scope>
    <source>
        <strain evidence="1 2">NST_G2</strain>
    </source>
</reference>
<evidence type="ECO:0000313" key="3">
    <source>
        <dbReference type="WBParaSite" id="SSLN_0001360701-mRNA-1"/>
    </source>
</evidence>
<gene>
    <name evidence="1" type="ORF">SSLN_LOCUS13104</name>
</gene>
<name>A0A183T9F6_SCHSO</name>
<dbReference type="AlphaFoldDB" id="A0A183T9F6"/>
<sequence>MKWILTKKNFQTTSNDPVIEDLEFTEEDVKKEILAINDAKSPGPDQIPAKILNELASELTRPLSCISQSYFDRGILAFDLKSANIYPIHKGVTRTSAKNYRLVSLT</sequence>
<keyword evidence="2" id="KW-1185">Reference proteome</keyword>